<dbReference type="Proteomes" id="UP000487882">
    <property type="component" value="Unassembled WGS sequence"/>
</dbReference>
<proteinExistence type="predicted"/>
<dbReference type="GO" id="GO:0003677">
    <property type="term" value="F:DNA binding"/>
    <property type="evidence" value="ECO:0007669"/>
    <property type="project" value="InterPro"/>
</dbReference>
<evidence type="ECO:0000313" key="1">
    <source>
        <dbReference type="EMBL" id="MUH60472.1"/>
    </source>
</evidence>
<comment type="caution">
    <text evidence="1">The sequence shown here is derived from an EMBL/GenBank/DDBJ whole genome shotgun (WGS) entry which is preliminary data.</text>
</comment>
<dbReference type="Gene3D" id="1.10.260.40">
    <property type="entry name" value="lambda repressor-like DNA-binding domains"/>
    <property type="match status" value="1"/>
</dbReference>
<dbReference type="GO" id="GO:0032259">
    <property type="term" value="P:methylation"/>
    <property type="evidence" value="ECO:0007669"/>
    <property type="project" value="UniProtKB-KW"/>
</dbReference>
<name>A0A7K1J772_9BIFI</name>
<dbReference type="InterPro" id="IPR010982">
    <property type="entry name" value="Lambda_DNA-bd_dom_sf"/>
</dbReference>
<dbReference type="AlphaFoldDB" id="A0A7K1J772"/>
<keyword evidence="2" id="KW-1185">Reference proteome</keyword>
<keyword evidence="1" id="KW-0808">Transferase</keyword>
<dbReference type="InterPro" id="IPR001387">
    <property type="entry name" value="Cro/C1-type_HTH"/>
</dbReference>
<dbReference type="EMBL" id="WNLP01000011">
    <property type="protein sequence ID" value="MUH60472.1"/>
    <property type="molecule type" value="Genomic_DNA"/>
</dbReference>
<keyword evidence="1" id="KW-0489">Methyltransferase</keyword>
<dbReference type="CDD" id="cd00093">
    <property type="entry name" value="HTH_XRE"/>
    <property type="match status" value="1"/>
</dbReference>
<evidence type="ECO:0000313" key="2">
    <source>
        <dbReference type="Proteomes" id="UP000487882"/>
    </source>
</evidence>
<dbReference type="GO" id="GO:0008168">
    <property type="term" value="F:methyltransferase activity"/>
    <property type="evidence" value="ECO:0007669"/>
    <property type="project" value="UniProtKB-KW"/>
</dbReference>
<accession>A0A7K1J772</accession>
<gene>
    <name evidence="1" type="ORF">GSD1FS_1843</name>
</gene>
<protein>
    <submittedName>
        <fullName evidence="1">DNA-cytosine methyltransferase</fullName>
    </submittedName>
</protein>
<sequence length="145" mass="15968">MLDFAALLQNNLGQKGNILIYTSPVSIEQKNEDTALGLIKTLRQSMTRKQLADALAVQTLTVERWETGKVECKPGYIPALKELYYGTTHENGTDFSVIDLLLVLVVFDADLRKLVVMRCTPASGINTPCAHTAQTMGLPMKLMAI</sequence>
<reference evidence="1 2" key="1">
    <citation type="submission" date="2019-09" db="EMBL/GenBank/DDBJ databases">
        <title>Bifidobacterium canis sp. nov., isolated from the digestive tract of German Shepherd dog puppy.</title>
        <authorList>
            <person name="Bunesova V."/>
        </authorList>
    </citation>
    <scope>NUCLEOTIDE SEQUENCE [LARGE SCALE GENOMIC DNA]</scope>
    <source>
        <strain evidence="1 2">GSD1FS</strain>
    </source>
</reference>
<organism evidence="1 2">
    <name type="scientific">Bifidobacterium canis</name>
    <dbReference type="NCBI Taxonomy" id="2610880"/>
    <lineage>
        <taxon>Bacteria</taxon>
        <taxon>Bacillati</taxon>
        <taxon>Actinomycetota</taxon>
        <taxon>Actinomycetes</taxon>
        <taxon>Bifidobacteriales</taxon>
        <taxon>Bifidobacteriaceae</taxon>
        <taxon>Bifidobacterium</taxon>
    </lineage>
</organism>